<accession>A0A1F4ZCZ2</accession>
<dbReference type="NCBIfam" id="TIGR02258">
    <property type="entry name" value="2_5_ligase"/>
    <property type="match status" value="1"/>
</dbReference>
<evidence type="ECO:0000313" key="4">
    <source>
        <dbReference type="Proteomes" id="UP000177080"/>
    </source>
</evidence>
<keyword evidence="3" id="KW-0436">Ligase</keyword>
<evidence type="ECO:0000256" key="2">
    <source>
        <dbReference type="HAMAP-Rule" id="MF_01940"/>
    </source>
</evidence>
<feature type="active site" description="Proton donor" evidence="2">
    <location>
        <position position="42"/>
    </location>
</feature>
<keyword evidence="1 2" id="KW-0378">Hydrolase</keyword>
<evidence type="ECO:0000313" key="3">
    <source>
        <dbReference type="EMBL" id="OGD04048.1"/>
    </source>
</evidence>
<dbReference type="EC" id="3.1.4.58" evidence="2"/>
<comment type="catalytic activity">
    <reaction evidence="2">
        <text>a 3'-end 2',3'-cyclophospho-ribonucleotide-RNA + H2O = a 3'-end 2'-phospho-ribonucleotide-RNA + H(+)</text>
        <dbReference type="Rhea" id="RHEA:11828"/>
        <dbReference type="Rhea" id="RHEA-COMP:10464"/>
        <dbReference type="Rhea" id="RHEA-COMP:17353"/>
        <dbReference type="ChEBI" id="CHEBI:15377"/>
        <dbReference type="ChEBI" id="CHEBI:15378"/>
        <dbReference type="ChEBI" id="CHEBI:83064"/>
        <dbReference type="ChEBI" id="CHEBI:173113"/>
        <dbReference type="EC" id="3.1.4.58"/>
    </reaction>
</comment>
<name>A0A1F4ZCZ2_9BACT</name>
<sequence>MKHRLFIALDLPETTLENVVVLQTSLSRLNLPVDWEKPQKMHLTLNFLGRVEEKDIPLVEKTLNRVVSSYPPLTLTPHFLETLYQRHEPSLIYLAASSPELLDFQKSLSLSLSKIKFPQPIRFLPHITIGKLRRQDPALTKRYLGQIDDYEFSPLPKFTVDHITLYESFLSRSGSTYQKKARFMLQSTSS</sequence>
<comment type="function">
    <text evidence="2">Hydrolyzes RNA 2',3'-cyclic phosphodiester to an RNA 2'-phosphomonoester.</text>
</comment>
<dbReference type="InterPro" id="IPR009097">
    <property type="entry name" value="Cyclic_Pdiesterase"/>
</dbReference>
<organism evidence="3 4">
    <name type="scientific">Candidatus Amesbacteria bacterium RIFCSPLOWO2_01_FULL_48_25</name>
    <dbReference type="NCBI Taxonomy" id="1797259"/>
    <lineage>
        <taxon>Bacteria</taxon>
        <taxon>Candidatus Amesiibacteriota</taxon>
    </lineage>
</organism>
<dbReference type="AlphaFoldDB" id="A0A1F4ZCZ2"/>
<dbReference type="InterPro" id="IPR004175">
    <property type="entry name" value="RNA_CPDase"/>
</dbReference>
<evidence type="ECO:0000256" key="1">
    <source>
        <dbReference type="ARBA" id="ARBA00022801"/>
    </source>
</evidence>
<protein>
    <recommendedName>
        <fullName evidence="2">RNA 2',3'-cyclic phosphodiesterase</fullName>
        <shortName evidence="2">RNA 2',3'-CPDase</shortName>
        <ecNumber evidence="2">3.1.4.58</ecNumber>
    </recommendedName>
</protein>
<dbReference type="PANTHER" id="PTHR35561">
    <property type="entry name" value="RNA 2',3'-CYCLIC PHOSPHODIESTERASE"/>
    <property type="match status" value="1"/>
</dbReference>
<comment type="similarity">
    <text evidence="2">Belongs to the 2H phosphoesterase superfamily. ThpR family.</text>
</comment>
<dbReference type="Gene3D" id="3.90.1140.10">
    <property type="entry name" value="Cyclic phosphodiesterase"/>
    <property type="match status" value="1"/>
</dbReference>
<dbReference type="PANTHER" id="PTHR35561:SF1">
    <property type="entry name" value="RNA 2',3'-CYCLIC PHOSPHODIESTERASE"/>
    <property type="match status" value="1"/>
</dbReference>
<dbReference type="EMBL" id="MEXN01000003">
    <property type="protein sequence ID" value="OGD04048.1"/>
    <property type="molecule type" value="Genomic_DNA"/>
</dbReference>
<dbReference type="GO" id="GO:0016874">
    <property type="term" value="F:ligase activity"/>
    <property type="evidence" value="ECO:0007669"/>
    <property type="project" value="UniProtKB-KW"/>
</dbReference>
<comment type="caution">
    <text evidence="3">The sequence shown here is derived from an EMBL/GenBank/DDBJ whole genome shotgun (WGS) entry which is preliminary data.</text>
</comment>
<feature type="active site" description="Proton acceptor" evidence="2">
    <location>
        <position position="126"/>
    </location>
</feature>
<dbReference type="SUPFAM" id="SSF55144">
    <property type="entry name" value="LigT-like"/>
    <property type="match status" value="1"/>
</dbReference>
<gene>
    <name evidence="3" type="ORF">A2989_01460</name>
</gene>
<feature type="short sequence motif" description="HXTX 2" evidence="2">
    <location>
        <begin position="126"/>
        <end position="129"/>
    </location>
</feature>
<dbReference type="GO" id="GO:0008664">
    <property type="term" value="F:RNA 2',3'-cyclic 3'-phosphodiesterase activity"/>
    <property type="evidence" value="ECO:0007669"/>
    <property type="project" value="UniProtKB-EC"/>
</dbReference>
<dbReference type="Pfam" id="PF13563">
    <property type="entry name" value="2_5_RNA_ligase2"/>
    <property type="match status" value="1"/>
</dbReference>
<reference evidence="3 4" key="1">
    <citation type="journal article" date="2016" name="Nat. Commun.">
        <title>Thousands of microbial genomes shed light on interconnected biogeochemical processes in an aquifer system.</title>
        <authorList>
            <person name="Anantharaman K."/>
            <person name="Brown C.T."/>
            <person name="Hug L.A."/>
            <person name="Sharon I."/>
            <person name="Castelle C.J."/>
            <person name="Probst A.J."/>
            <person name="Thomas B.C."/>
            <person name="Singh A."/>
            <person name="Wilkins M.J."/>
            <person name="Karaoz U."/>
            <person name="Brodie E.L."/>
            <person name="Williams K.H."/>
            <person name="Hubbard S.S."/>
            <person name="Banfield J.F."/>
        </authorList>
    </citation>
    <scope>NUCLEOTIDE SEQUENCE [LARGE SCALE GENOMIC DNA]</scope>
</reference>
<feature type="short sequence motif" description="HXTX 1" evidence="2">
    <location>
        <begin position="42"/>
        <end position="45"/>
    </location>
</feature>
<proteinExistence type="inferred from homology"/>
<dbReference type="GO" id="GO:0004113">
    <property type="term" value="F:2',3'-cyclic-nucleotide 3'-phosphodiesterase activity"/>
    <property type="evidence" value="ECO:0007669"/>
    <property type="project" value="InterPro"/>
</dbReference>
<dbReference type="STRING" id="1797259.A2989_01460"/>
<dbReference type="HAMAP" id="MF_01940">
    <property type="entry name" value="RNA_CPDase"/>
    <property type="match status" value="1"/>
</dbReference>
<dbReference type="Proteomes" id="UP000177080">
    <property type="component" value="Unassembled WGS sequence"/>
</dbReference>